<dbReference type="PROSITE" id="PS50850">
    <property type="entry name" value="MFS"/>
    <property type="match status" value="1"/>
</dbReference>
<protein>
    <submittedName>
        <fullName evidence="7">Major facilitator superfamily domain-containing protein</fullName>
    </submittedName>
</protein>
<reference evidence="7" key="2">
    <citation type="submission" date="2023-05" db="EMBL/GenBank/DDBJ databases">
        <authorList>
            <consortium name="Lawrence Berkeley National Laboratory"/>
            <person name="Steindorff A."/>
            <person name="Hensen N."/>
            <person name="Bonometti L."/>
            <person name="Westerberg I."/>
            <person name="Brannstrom I.O."/>
            <person name="Guillou S."/>
            <person name="Cros-Aarteil S."/>
            <person name="Calhoun S."/>
            <person name="Haridas S."/>
            <person name="Kuo A."/>
            <person name="Mondo S."/>
            <person name="Pangilinan J."/>
            <person name="Riley R."/>
            <person name="Labutti K."/>
            <person name="Andreopoulos B."/>
            <person name="Lipzen A."/>
            <person name="Chen C."/>
            <person name="Yanf M."/>
            <person name="Daum C."/>
            <person name="Ng V."/>
            <person name="Clum A."/>
            <person name="Ohm R."/>
            <person name="Martin F."/>
            <person name="Silar P."/>
            <person name="Natvig D."/>
            <person name="Lalanne C."/>
            <person name="Gautier V."/>
            <person name="Ament-Velasquez S.L."/>
            <person name="Kruys A."/>
            <person name="Hutchinson M.I."/>
            <person name="Powell A.J."/>
            <person name="Barry K."/>
            <person name="Miller A.N."/>
            <person name="Grigoriev I.V."/>
            <person name="Debuchy R."/>
            <person name="Gladieux P."/>
            <person name="Thoren M.H."/>
            <person name="Johannesson H."/>
        </authorList>
    </citation>
    <scope>NUCLEOTIDE SEQUENCE</scope>
    <source>
        <strain evidence="7">CBS 359.72</strain>
    </source>
</reference>
<dbReference type="PANTHER" id="PTHR23502">
    <property type="entry name" value="MAJOR FACILITATOR SUPERFAMILY"/>
    <property type="match status" value="1"/>
</dbReference>
<dbReference type="EMBL" id="MU857732">
    <property type="protein sequence ID" value="KAK4244587.1"/>
    <property type="molecule type" value="Genomic_DNA"/>
</dbReference>
<dbReference type="SUPFAM" id="SSF103473">
    <property type="entry name" value="MFS general substrate transporter"/>
    <property type="match status" value="1"/>
</dbReference>
<evidence type="ECO:0000256" key="5">
    <source>
        <dbReference type="SAM" id="Phobius"/>
    </source>
</evidence>
<dbReference type="Proteomes" id="UP001303647">
    <property type="component" value="Unassembled WGS sequence"/>
</dbReference>
<feature type="transmembrane region" description="Helical" evidence="5">
    <location>
        <begin position="278"/>
        <end position="302"/>
    </location>
</feature>
<keyword evidence="3 5" id="KW-1133">Transmembrane helix</keyword>
<comment type="caution">
    <text evidence="7">The sequence shown here is derived from an EMBL/GenBank/DDBJ whole genome shotgun (WGS) entry which is preliminary data.</text>
</comment>
<feature type="transmembrane region" description="Helical" evidence="5">
    <location>
        <begin position="314"/>
        <end position="331"/>
    </location>
</feature>
<dbReference type="InterPro" id="IPR011701">
    <property type="entry name" value="MFS"/>
</dbReference>
<dbReference type="GO" id="GO:0016020">
    <property type="term" value="C:membrane"/>
    <property type="evidence" value="ECO:0007669"/>
    <property type="project" value="UniProtKB-SubCell"/>
</dbReference>
<keyword evidence="4 5" id="KW-0472">Membrane</keyword>
<feature type="transmembrane region" description="Helical" evidence="5">
    <location>
        <begin position="201"/>
        <end position="221"/>
    </location>
</feature>
<proteinExistence type="predicted"/>
<comment type="subcellular location">
    <subcellularLocation>
        <location evidence="1">Membrane</location>
        <topology evidence="1">Multi-pass membrane protein</topology>
    </subcellularLocation>
</comment>
<dbReference type="InterPro" id="IPR036259">
    <property type="entry name" value="MFS_trans_sf"/>
</dbReference>
<gene>
    <name evidence="7" type="ORF">C7999DRAFT_35058</name>
</gene>
<keyword evidence="2 5" id="KW-0812">Transmembrane</keyword>
<dbReference type="AlphaFoldDB" id="A0AAN7CNN5"/>
<feature type="transmembrane region" description="Helical" evidence="5">
    <location>
        <begin position="378"/>
        <end position="399"/>
    </location>
</feature>
<dbReference type="Pfam" id="PF07690">
    <property type="entry name" value="MFS_1"/>
    <property type="match status" value="1"/>
</dbReference>
<reference evidence="7" key="1">
    <citation type="journal article" date="2023" name="Mol. Phylogenet. Evol.">
        <title>Genome-scale phylogeny and comparative genomics of the fungal order Sordariales.</title>
        <authorList>
            <person name="Hensen N."/>
            <person name="Bonometti L."/>
            <person name="Westerberg I."/>
            <person name="Brannstrom I.O."/>
            <person name="Guillou S."/>
            <person name="Cros-Aarteil S."/>
            <person name="Calhoun S."/>
            <person name="Haridas S."/>
            <person name="Kuo A."/>
            <person name="Mondo S."/>
            <person name="Pangilinan J."/>
            <person name="Riley R."/>
            <person name="LaButti K."/>
            <person name="Andreopoulos B."/>
            <person name="Lipzen A."/>
            <person name="Chen C."/>
            <person name="Yan M."/>
            <person name="Daum C."/>
            <person name="Ng V."/>
            <person name="Clum A."/>
            <person name="Steindorff A."/>
            <person name="Ohm R.A."/>
            <person name="Martin F."/>
            <person name="Silar P."/>
            <person name="Natvig D.O."/>
            <person name="Lalanne C."/>
            <person name="Gautier V."/>
            <person name="Ament-Velasquez S.L."/>
            <person name="Kruys A."/>
            <person name="Hutchinson M.I."/>
            <person name="Powell A.J."/>
            <person name="Barry K."/>
            <person name="Miller A.N."/>
            <person name="Grigoriev I.V."/>
            <person name="Debuchy R."/>
            <person name="Gladieux P."/>
            <person name="Hiltunen Thoren M."/>
            <person name="Johannesson H."/>
        </authorList>
    </citation>
    <scope>NUCLEOTIDE SEQUENCE</scope>
    <source>
        <strain evidence="7">CBS 359.72</strain>
    </source>
</reference>
<sequence length="475" mass="51245">MPATAVIQGGTEVGLEAAPDDLEGAIVSGTSQEQQEIDGSLLVTWAGDGDAGHPHNWGYMRKWVITVLLSLGGLVTLMSGAMLAPALASIAADLNTSQDEAQIFLSIFVLSFAFGPMALTPLPRCFVSGFSNTPAVLIAGRLLAGINASVDFAVTNPVLADLWPPSERGKSFAIATFIPLLGPALGPIAGGAVTQTIGWRWIFWILSVFNGLLVAVGLVVFPEAYQVMLLRRRAATLRRQTNRPYYVIDNGSEWLRSKLYRALTCPIRLLATQPTLQVMLLFLAYNFGVIYIVLSTFANLWIERYHQTEAQSGLYYLALVIGYTLAAQVGAKATDHLWKYFEERAGNGEAAPEYRVLLMACLFTAGRPSGARTGSRRMVGAAIFGCGIILNTQAMQAYVMDAYSTYVASAAAASQFLRSVAGFAFPLFAPLMYHSLGYGWGNSLLAILSLALGLPAPLLLWKYGARIRASAEPQW</sequence>
<evidence type="ECO:0000256" key="2">
    <source>
        <dbReference type="ARBA" id="ARBA00022692"/>
    </source>
</evidence>
<feature type="transmembrane region" description="Helical" evidence="5">
    <location>
        <begin position="134"/>
        <end position="154"/>
    </location>
</feature>
<evidence type="ECO:0000313" key="8">
    <source>
        <dbReference type="Proteomes" id="UP001303647"/>
    </source>
</evidence>
<name>A0AAN7CNN5_9PEZI</name>
<feature type="domain" description="Major facilitator superfamily (MFS) profile" evidence="6">
    <location>
        <begin position="1"/>
        <end position="468"/>
    </location>
</feature>
<feature type="transmembrane region" description="Helical" evidence="5">
    <location>
        <begin position="174"/>
        <end position="194"/>
    </location>
</feature>
<evidence type="ECO:0000259" key="6">
    <source>
        <dbReference type="PROSITE" id="PS50850"/>
    </source>
</evidence>
<feature type="transmembrane region" description="Helical" evidence="5">
    <location>
        <begin position="440"/>
        <end position="461"/>
    </location>
</feature>
<dbReference type="PANTHER" id="PTHR23502:SF60">
    <property type="entry name" value="MAJOR FACILITATOR SUPERFAMILY (MFS) PROFILE DOMAIN-CONTAINING PROTEIN-RELATED"/>
    <property type="match status" value="1"/>
</dbReference>
<keyword evidence="8" id="KW-1185">Reference proteome</keyword>
<organism evidence="7 8">
    <name type="scientific">Corynascus novoguineensis</name>
    <dbReference type="NCBI Taxonomy" id="1126955"/>
    <lineage>
        <taxon>Eukaryota</taxon>
        <taxon>Fungi</taxon>
        <taxon>Dikarya</taxon>
        <taxon>Ascomycota</taxon>
        <taxon>Pezizomycotina</taxon>
        <taxon>Sordariomycetes</taxon>
        <taxon>Sordariomycetidae</taxon>
        <taxon>Sordariales</taxon>
        <taxon>Chaetomiaceae</taxon>
        <taxon>Corynascus</taxon>
    </lineage>
</organism>
<evidence type="ECO:0000313" key="7">
    <source>
        <dbReference type="EMBL" id="KAK4244587.1"/>
    </source>
</evidence>
<evidence type="ECO:0000256" key="3">
    <source>
        <dbReference type="ARBA" id="ARBA00022989"/>
    </source>
</evidence>
<accession>A0AAN7CNN5</accession>
<evidence type="ECO:0000256" key="4">
    <source>
        <dbReference type="ARBA" id="ARBA00023136"/>
    </source>
</evidence>
<dbReference type="InterPro" id="IPR020846">
    <property type="entry name" value="MFS_dom"/>
</dbReference>
<feature type="transmembrane region" description="Helical" evidence="5">
    <location>
        <begin position="63"/>
        <end position="91"/>
    </location>
</feature>
<feature type="transmembrane region" description="Helical" evidence="5">
    <location>
        <begin position="103"/>
        <end position="122"/>
    </location>
</feature>
<feature type="transmembrane region" description="Helical" evidence="5">
    <location>
        <begin position="406"/>
        <end position="428"/>
    </location>
</feature>
<evidence type="ECO:0000256" key="1">
    <source>
        <dbReference type="ARBA" id="ARBA00004141"/>
    </source>
</evidence>
<dbReference type="GO" id="GO:0022857">
    <property type="term" value="F:transmembrane transporter activity"/>
    <property type="evidence" value="ECO:0007669"/>
    <property type="project" value="InterPro"/>
</dbReference>
<dbReference type="Gene3D" id="1.20.1250.20">
    <property type="entry name" value="MFS general substrate transporter like domains"/>
    <property type="match status" value="1"/>
</dbReference>